<dbReference type="Gene3D" id="2.60.40.1120">
    <property type="entry name" value="Carboxypeptidase-like, regulatory domain"/>
    <property type="match status" value="1"/>
</dbReference>
<evidence type="ECO:0000256" key="7">
    <source>
        <dbReference type="ARBA" id="ARBA00023004"/>
    </source>
</evidence>
<dbReference type="Pfam" id="PF13715">
    <property type="entry name" value="CarbopepD_reg_2"/>
    <property type="match status" value="1"/>
</dbReference>
<sequence length="901" mass="99140">MKSKFIFAMLLGCFFAIEVQAQTILSGTIKDTKGEPMIGATVALKGSKIGTTTNAEGKYSLKLDNAPSARISLSAVGYKTITENIMLNGNEQQQDFVLSEDVFNFEQVVVTGTSTTRTQREMAGSLTQLSAKQLQATSPNSMADILRFIPGVHVEGGGGDVASNIFVRGLPSGGQYKYNPIEEDGMPVQSTGYLTSSAQDVYFRPDLGIANMEFARGGSSTLFGMGAPLGVFNYISKKGGGVGETEVKLSGGQYNLYRVDFNTGGSISDKWQYNLSGFARYDEGPLITGSPSRGYQLRGNITRQLENGYFRIYFRTLDDNSQFFLPFPHVKNSIDAALGNNGKEITTLNTPYGGNFSLVNPLGTITGSLGNGVTAKGNSFMFEFAKSFNGWDFQSKTRLSKFEHRFDFWSPGKTFEIDAYAKSKNPTQKSYTYTYADNGLPLTLSTGANNGKTYVTEESITLRNRPMSDYSTDLRLTKKIVKGTSEHNITIGAFGAVTRQLQDEVGTGVLVELNDQPRLVDLALVDANGQTVKVTKAGFRQNIAGRTYNTFEADKVAFYAGDEMVFNKLRVDAGLRYEAQQGVITVGESAAYANPSATTSADASYRWLTGKTNFRKISFNDYSFVLGTNYSLNKTTNLYGSFTKGFYFPELRTFSNISRDKNGNFIQAVPTQNESVYQLEGGAKYASDRLSGSIALYYNTIKNRLQNDIISGSDGVLREITNAVGSTTTYGTEISVAYRLSAGLIIDANTTLQNHRYDEFFKTLPGADGTFGTADDSKVDYKGNWILRQPKFMLNAGLSYDKKNWDLGLMYNYEGKRYADDQNNIEMPAYSLVNMRAARSFEVGTKQTIKIGLNLYNTFNNRGLTEGDPRVADTSTITNDPFYNARPILPRRLTASITFKF</sequence>
<comment type="subcellular location">
    <subcellularLocation>
        <location evidence="1 12">Cell outer membrane</location>
        <topology evidence="1 12">Multi-pass membrane protein</topology>
    </subcellularLocation>
</comment>
<dbReference type="SUPFAM" id="SSF49464">
    <property type="entry name" value="Carboxypeptidase regulatory domain-like"/>
    <property type="match status" value="1"/>
</dbReference>
<evidence type="ECO:0000256" key="9">
    <source>
        <dbReference type="ARBA" id="ARBA00023077"/>
    </source>
</evidence>
<keyword evidence="5 12" id="KW-0812">Transmembrane</keyword>
<dbReference type="Gene3D" id="2.170.130.10">
    <property type="entry name" value="TonB-dependent receptor, plug domain"/>
    <property type="match status" value="1"/>
</dbReference>
<keyword evidence="18" id="KW-1185">Reference proteome</keyword>
<dbReference type="InterPro" id="IPR036942">
    <property type="entry name" value="Beta-barrel_TonB_sf"/>
</dbReference>
<dbReference type="InterPro" id="IPR037066">
    <property type="entry name" value="Plug_dom_sf"/>
</dbReference>
<keyword evidence="3 12" id="KW-1134">Transmembrane beta strand</keyword>
<keyword evidence="2 12" id="KW-0813">Transport</keyword>
<dbReference type="Pfam" id="PF07715">
    <property type="entry name" value="Plug"/>
    <property type="match status" value="1"/>
</dbReference>
<feature type="signal peptide" evidence="14">
    <location>
        <begin position="1"/>
        <end position="21"/>
    </location>
</feature>
<dbReference type="Proteomes" id="UP000837932">
    <property type="component" value="Unassembled WGS sequence"/>
</dbReference>
<keyword evidence="6 14" id="KW-0732">Signal</keyword>
<evidence type="ECO:0000256" key="4">
    <source>
        <dbReference type="ARBA" id="ARBA00022496"/>
    </source>
</evidence>
<dbReference type="RefSeq" id="WP_238808558.1">
    <property type="nucleotide sequence ID" value="NZ_CAKLPY010000005.1"/>
</dbReference>
<evidence type="ECO:0000256" key="1">
    <source>
        <dbReference type="ARBA" id="ARBA00004571"/>
    </source>
</evidence>
<name>A0ABM9AUN1_9BACT</name>
<dbReference type="InterPro" id="IPR039426">
    <property type="entry name" value="TonB-dep_rcpt-like"/>
</dbReference>
<keyword evidence="9 13" id="KW-0798">TonB box</keyword>
<keyword evidence="11 12" id="KW-0998">Cell outer membrane</keyword>
<evidence type="ECO:0000256" key="14">
    <source>
        <dbReference type="SAM" id="SignalP"/>
    </source>
</evidence>
<evidence type="ECO:0000256" key="5">
    <source>
        <dbReference type="ARBA" id="ARBA00022692"/>
    </source>
</evidence>
<evidence type="ECO:0000256" key="8">
    <source>
        <dbReference type="ARBA" id="ARBA00023065"/>
    </source>
</evidence>
<evidence type="ECO:0000256" key="11">
    <source>
        <dbReference type="ARBA" id="ARBA00023237"/>
    </source>
</evidence>
<comment type="caution">
    <text evidence="17">The sequence shown here is derived from an EMBL/GenBank/DDBJ whole genome shotgun (WGS) entry which is preliminary data.</text>
</comment>
<keyword evidence="4" id="KW-0410">Iron transport</keyword>
<feature type="chain" id="PRO_5047281835" evidence="14">
    <location>
        <begin position="22"/>
        <end position="901"/>
    </location>
</feature>
<dbReference type="PANTHER" id="PTHR32552:SF89">
    <property type="entry name" value="CATECHOLATE SIDEROPHORE RECEPTOR FIU"/>
    <property type="match status" value="1"/>
</dbReference>
<accession>A0ABM9AUN1</accession>
<protein>
    <submittedName>
        <fullName evidence="17">Vitamin B12 transporter BtuB</fullName>
    </submittedName>
</protein>
<dbReference type="InterPro" id="IPR012910">
    <property type="entry name" value="Plug_dom"/>
</dbReference>
<proteinExistence type="inferred from homology"/>
<evidence type="ECO:0000256" key="10">
    <source>
        <dbReference type="ARBA" id="ARBA00023136"/>
    </source>
</evidence>
<evidence type="ECO:0000256" key="12">
    <source>
        <dbReference type="PROSITE-ProRule" id="PRU01360"/>
    </source>
</evidence>
<evidence type="ECO:0000313" key="17">
    <source>
        <dbReference type="EMBL" id="CAH0997750.1"/>
    </source>
</evidence>
<feature type="domain" description="TonB-dependent receptor-like beta-barrel" evidence="15">
    <location>
        <begin position="416"/>
        <end position="857"/>
    </location>
</feature>
<evidence type="ECO:0000256" key="6">
    <source>
        <dbReference type="ARBA" id="ARBA00022729"/>
    </source>
</evidence>
<comment type="similarity">
    <text evidence="12 13">Belongs to the TonB-dependent receptor family.</text>
</comment>
<reference evidence="17" key="1">
    <citation type="submission" date="2021-12" db="EMBL/GenBank/DDBJ databases">
        <authorList>
            <person name="Rodrigo-Torres L."/>
            <person name="Arahal R. D."/>
            <person name="Lucena T."/>
        </authorList>
    </citation>
    <scope>NUCLEOTIDE SEQUENCE</scope>
    <source>
        <strain evidence="17">CECT 8858</strain>
    </source>
</reference>
<dbReference type="PROSITE" id="PS52016">
    <property type="entry name" value="TONB_DEPENDENT_REC_3"/>
    <property type="match status" value="1"/>
</dbReference>
<organism evidence="17 18">
    <name type="scientific">Emticicia aquatica</name>
    <dbReference type="NCBI Taxonomy" id="1681835"/>
    <lineage>
        <taxon>Bacteria</taxon>
        <taxon>Pseudomonadati</taxon>
        <taxon>Bacteroidota</taxon>
        <taxon>Cytophagia</taxon>
        <taxon>Cytophagales</taxon>
        <taxon>Leadbetterellaceae</taxon>
        <taxon>Emticicia</taxon>
    </lineage>
</organism>
<gene>
    <name evidence="17" type="primary">btuB_14</name>
    <name evidence="17" type="ORF">EMA8858_03884</name>
</gene>
<evidence type="ECO:0000259" key="15">
    <source>
        <dbReference type="Pfam" id="PF00593"/>
    </source>
</evidence>
<evidence type="ECO:0000259" key="16">
    <source>
        <dbReference type="Pfam" id="PF07715"/>
    </source>
</evidence>
<dbReference type="InterPro" id="IPR008969">
    <property type="entry name" value="CarboxyPept-like_regulatory"/>
</dbReference>
<dbReference type="InterPro" id="IPR000531">
    <property type="entry name" value="Beta-barrel_TonB"/>
</dbReference>
<keyword evidence="8" id="KW-0406">Ion transport</keyword>
<dbReference type="EMBL" id="CAKLPY010000005">
    <property type="protein sequence ID" value="CAH0997750.1"/>
    <property type="molecule type" value="Genomic_DNA"/>
</dbReference>
<dbReference type="PANTHER" id="PTHR32552">
    <property type="entry name" value="FERRICHROME IRON RECEPTOR-RELATED"/>
    <property type="match status" value="1"/>
</dbReference>
<keyword evidence="10 12" id="KW-0472">Membrane</keyword>
<dbReference type="Pfam" id="PF00593">
    <property type="entry name" value="TonB_dep_Rec_b-barrel"/>
    <property type="match status" value="1"/>
</dbReference>
<dbReference type="SUPFAM" id="SSF56935">
    <property type="entry name" value="Porins"/>
    <property type="match status" value="1"/>
</dbReference>
<dbReference type="Gene3D" id="2.40.170.20">
    <property type="entry name" value="TonB-dependent receptor, beta-barrel domain"/>
    <property type="match status" value="1"/>
</dbReference>
<keyword evidence="7" id="KW-0408">Iron</keyword>
<evidence type="ECO:0000256" key="3">
    <source>
        <dbReference type="ARBA" id="ARBA00022452"/>
    </source>
</evidence>
<evidence type="ECO:0000256" key="2">
    <source>
        <dbReference type="ARBA" id="ARBA00022448"/>
    </source>
</evidence>
<evidence type="ECO:0000256" key="13">
    <source>
        <dbReference type="RuleBase" id="RU003357"/>
    </source>
</evidence>
<feature type="domain" description="TonB-dependent receptor plug" evidence="16">
    <location>
        <begin position="119"/>
        <end position="231"/>
    </location>
</feature>
<evidence type="ECO:0000313" key="18">
    <source>
        <dbReference type="Proteomes" id="UP000837932"/>
    </source>
</evidence>